<proteinExistence type="predicted"/>
<evidence type="ECO:0000313" key="2">
    <source>
        <dbReference type="EMBL" id="CAE0750414.1"/>
    </source>
</evidence>
<feature type="compositionally biased region" description="Polar residues" evidence="1">
    <location>
        <begin position="192"/>
        <end position="204"/>
    </location>
</feature>
<accession>A0A7S4ETG5</accession>
<protein>
    <submittedName>
        <fullName evidence="2">Uncharacterized protein</fullName>
    </submittedName>
</protein>
<evidence type="ECO:0000256" key="1">
    <source>
        <dbReference type="SAM" id="MobiDB-lite"/>
    </source>
</evidence>
<organism evidence="2">
    <name type="scientific">Chrysotila carterae</name>
    <name type="common">Marine alga</name>
    <name type="synonym">Syracosphaera carterae</name>
    <dbReference type="NCBI Taxonomy" id="13221"/>
    <lineage>
        <taxon>Eukaryota</taxon>
        <taxon>Haptista</taxon>
        <taxon>Haptophyta</taxon>
        <taxon>Prymnesiophyceae</taxon>
        <taxon>Isochrysidales</taxon>
        <taxon>Isochrysidaceae</taxon>
        <taxon>Chrysotila</taxon>
    </lineage>
</organism>
<sequence length="204" mass="21590">MRGMADDWLEDDVGEAGAAAEKAAFQREAEARQRRLASVGFRDGLDAAELHAPQQSFDRGFAAGLRVVLPTAAMVGAACAAVDVQERLAIKRAAGDFAHNGKLRSGAGQEGQAEGTIAESLRGSEYATFHLQLIKLLNASKDDADYMDIANGLMASGVSCDEHLRGRLVQDVSRLLGDTCSPAVQRGIHGGTDTSPLLQPTRND</sequence>
<gene>
    <name evidence="2" type="ORF">PCAR00345_LOCUS2999</name>
</gene>
<name>A0A7S4ETG5_CHRCT</name>
<dbReference type="EMBL" id="HBIZ01005259">
    <property type="protein sequence ID" value="CAE0750414.1"/>
    <property type="molecule type" value="Transcribed_RNA"/>
</dbReference>
<feature type="region of interest" description="Disordered" evidence="1">
    <location>
        <begin position="185"/>
        <end position="204"/>
    </location>
</feature>
<reference evidence="2" key="1">
    <citation type="submission" date="2021-01" db="EMBL/GenBank/DDBJ databases">
        <authorList>
            <person name="Corre E."/>
            <person name="Pelletier E."/>
            <person name="Niang G."/>
            <person name="Scheremetjew M."/>
            <person name="Finn R."/>
            <person name="Kale V."/>
            <person name="Holt S."/>
            <person name="Cochrane G."/>
            <person name="Meng A."/>
            <person name="Brown T."/>
            <person name="Cohen L."/>
        </authorList>
    </citation>
    <scope>NUCLEOTIDE SEQUENCE</scope>
    <source>
        <strain evidence="2">CCMP645</strain>
    </source>
</reference>
<dbReference type="AlphaFoldDB" id="A0A7S4ETG5"/>